<keyword evidence="3" id="KW-1185">Reference proteome</keyword>
<dbReference type="OrthoDB" id="6425305at2759"/>
<dbReference type="InterPro" id="IPR050951">
    <property type="entry name" value="Retrovirus_Pol_polyprotein"/>
</dbReference>
<evidence type="ECO:0000313" key="3">
    <source>
        <dbReference type="Proteomes" id="UP000499080"/>
    </source>
</evidence>
<protein>
    <submittedName>
        <fullName evidence="2">KRAB-A domain-containing protein 2</fullName>
    </submittedName>
</protein>
<dbReference type="InterPro" id="IPR036397">
    <property type="entry name" value="RNaseH_sf"/>
</dbReference>
<comment type="caution">
    <text evidence="2">The sequence shown here is derived from an EMBL/GenBank/DDBJ whole genome shotgun (WGS) entry which is preliminary data.</text>
</comment>
<dbReference type="Gene3D" id="3.30.420.10">
    <property type="entry name" value="Ribonuclease H-like superfamily/Ribonuclease H"/>
    <property type="match status" value="1"/>
</dbReference>
<dbReference type="GO" id="GO:0003676">
    <property type="term" value="F:nucleic acid binding"/>
    <property type="evidence" value="ECO:0007669"/>
    <property type="project" value="InterPro"/>
</dbReference>
<proteinExistence type="predicted"/>
<evidence type="ECO:0000313" key="2">
    <source>
        <dbReference type="EMBL" id="GBO21883.1"/>
    </source>
</evidence>
<dbReference type="InterPro" id="IPR012337">
    <property type="entry name" value="RNaseH-like_sf"/>
</dbReference>
<reference evidence="2 3" key="1">
    <citation type="journal article" date="2019" name="Sci. Rep.">
        <title>Orb-weaving spider Araneus ventricosus genome elucidates the spidroin gene catalogue.</title>
        <authorList>
            <person name="Kono N."/>
            <person name="Nakamura H."/>
            <person name="Ohtoshi R."/>
            <person name="Moran D.A.P."/>
            <person name="Shinohara A."/>
            <person name="Yoshida Y."/>
            <person name="Fujiwara M."/>
            <person name="Mori M."/>
            <person name="Tomita M."/>
            <person name="Arakawa K."/>
        </authorList>
    </citation>
    <scope>NUCLEOTIDE SEQUENCE [LARGE SCALE GENOMIC DNA]</scope>
</reference>
<dbReference type="PANTHER" id="PTHR37984:SF5">
    <property type="entry name" value="PROTEIN NYNRIN-LIKE"/>
    <property type="match status" value="1"/>
</dbReference>
<sequence>MKHNAPKKGIVVKQMVSFELNSRYQVVLIDLQSHRDDEYKFIMVYKDHLTKFVQLRPLKTKTAEEVAYHLLQIFLTFCAPAILHSDNGREFSNQVISELCAMWKDVKIVHGKPRHSQTQGSVERANQDIQNMLTTWMSDNDTNKWSDGLPFVQFAKNTTYHEGIRQSPYEAMFFIKPKREIASSFLPDEQIANIENEEQLEEISNTFETEEQLEGTVNTFEDNLSNGLTENHIRKRNTEEDLQPTTSLYQALTEQHEFISI</sequence>
<organism evidence="2 3">
    <name type="scientific">Araneus ventricosus</name>
    <name type="common">Orbweaver spider</name>
    <name type="synonym">Epeira ventricosa</name>
    <dbReference type="NCBI Taxonomy" id="182803"/>
    <lineage>
        <taxon>Eukaryota</taxon>
        <taxon>Metazoa</taxon>
        <taxon>Ecdysozoa</taxon>
        <taxon>Arthropoda</taxon>
        <taxon>Chelicerata</taxon>
        <taxon>Arachnida</taxon>
        <taxon>Araneae</taxon>
        <taxon>Araneomorphae</taxon>
        <taxon>Entelegynae</taxon>
        <taxon>Araneoidea</taxon>
        <taxon>Araneidae</taxon>
        <taxon>Araneus</taxon>
    </lineage>
</organism>
<dbReference type="GO" id="GO:0015074">
    <property type="term" value="P:DNA integration"/>
    <property type="evidence" value="ECO:0007669"/>
    <property type="project" value="InterPro"/>
</dbReference>
<dbReference type="AlphaFoldDB" id="A0A4Y2V9F0"/>
<name>A0A4Y2V9F0_ARAVE</name>
<dbReference type="EMBL" id="BGPR01045007">
    <property type="protein sequence ID" value="GBO21883.1"/>
    <property type="molecule type" value="Genomic_DNA"/>
</dbReference>
<dbReference type="PROSITE" id="PS50994">
    <property type="entry name" value="INTEGRASE"/>
    <property type="match status" value="1"/>
</dbReference>
<dbReference type="InterPro" id="IPR001584">
    <property type="entry name" value="Integrase_cat-core"/>
</dbReference>
<dbReference type="Proteomes" id="UP000499080">
    <property type="component" value="Unassembled WGS sequence"/>
</dbReference>
<gene>
    <name evidence="2" type="primary">KRBA2_20</name>
    <name evidence="2" type="ORF">AVEN_144119_1</name>
</gene>
<evidence type="ECO:0000259" key="1">
    <source>
        <dbReference type="PROSITE" id="PS50994"/>
    </source>
</evidence>
<accession>A0A4Y2V9F0</accession>
<feature type="domain" description="Integrase catalytic" evidence="1">
    <location>
        <begin position="2"/>
        <end position="176"/>
    </location>
</feature>
<dbReference type="SUPFAM" id="SSF53098">
    <property type="entry name" value="Ribonuclease H-like"/>
    <property type="match status" value="1"/>
</dbReference>
<dbReference type="PANTHER" id="PTHR37984">
    <property type="entry name" value="PROTEIN CBG26694"/>
    <property type="match status" value="1"/>
</dbReference>